<feature type="region of interest" description="Disordered" evidence="1">
    <location>
        <begin position="1"/>
        <end position="21"/>
    </location>
</feature>
<name>A0A382KLX2_9ZZZZ</name>
<proteinExistence type="predicted"/>
<evidence type="ECO:0000313" key="2">
    <source>
        <dbReference type="EMBL" id="SVC25186.1"/>
    </source>
</evidence>
<organism evidence="2">
    <name type="scientific">marine metagenome</name>
    <dbReference type="NCBI Taxonomy" id="408172"/>
    <lineage>
        <taxon>unclassified sequences</taxon>
        <taxon>metagenomes</taxon>
        <taxon>ecological metagenomes</taxon>
    </lineage>
</organism>
<accession>A0A382KLX2</accession>
<dbReference type="EMBL" id="UINC01081388">
    <property type="protein sequence ID" value="SVC25186.1"/>
    <property type="molecule type" value="Genomic_DNA"/>
</dbReference>
<protein>
    <submittedName>
        <fullName evidence="2">Uncharacterized protein</fullName>
    </submittedName>
</protein>
<dbReference type="AlphaFoldDB" id="A0A382KLX2"/>
<sequence>MGRPLPKKFFGATGDNTQPTIPARVKIGSNGAAEGYILQQKANNKFKVKEGSNEGVCQLVDKATGSLAADEFNITGIISPGGGAVRIKKITRHKATDYSNNRYTWAVEDDSTASILRLTAL</sequence>
<gene>
    <name evidence="2" type="ORF">METZ01_LOCUS278040</name>
</gene>
<evidence type="ECO:0000256" key="1">
    <source>
        <dbReference type="SAM" id="MobiDB-lite"/>
    </source>
</evidence>
<reference evidence="2" key="1">
    <citation type="submission" date="2018-05" db="EMBL/GenBank/DDBJ databases">
        <authorList>
            <person name="Lanie J.A."/>
            <person name="Ng W.-L."/>
            <person name="Kazmierczak K.M."/>
            <person name="Andrzejewski T.M."/>
            <person name="Davidsen T.M."/>
            <person name="Wayne K.J."/>
            <person name="Tettelin H."/>
            <person name="Glass J.I."/>
            <person name="Rusch D."/>
            <person name="Podicherti R."/>
            <person name="Tsui H.-C.T."/>
            <person name="Winkler M.E."/>
        </authorList>
    </citation>
    <scope>NUCLEOTIDE SEQUENCE</scope>
</reference>